<protein>
    <recommendedName>
        <fullName evidence="3">Acyl-CoA dehydrogenase/oxidase C-terminal domain-containing protein</fullName>
    </recommendedName>
</protein>
<evidence type="ECO:0000313" key="1">
    <source>
        <dbReference type="EMBL" id="CQR30784.1"/>
    </source>
</evidence>
<dbReference type="Proteomes" id="UP000078599">
    <property type="component" value="Unassembled WGS sequence"/>
</dbReference>
<dbReference type="EMBL" id="CTRI01000007">
    <property type="protein sequence ID" value="CQR30784.1"/>
    <property type="molecule type" value="Genomic_DNA"/>
</dbReference>
<organism evidence="1 2">
    <name type="scientific">Thiomonas arsenitoxydans (strain DSM 22701 / CIP 110005 / 3As)</name>
    <dbReference type="NCBI Taxonomy" id="426114"/>
    <lineage>
        <taxon>Bacteria</taxon>
        <taxon>Pseudomonadati</taxon>
        <taxon>Pseudomonadota</taxon>
        <taxon>Betaproteobacteria</taxon>
        <taxon>Burkholderiales</taxon>
        <taxon>Thiomonas</taxon>
    </lineage>
</organism>
<sequence length="74" mass="7770">MAESADMSVLCATASVTILADEFARRHERQMTISSSRAAIDAIGATLRDSARSLVTAFGTLGLAAPGKHWGVHL</sequence>
<keyword evidence="2" id="KW-1185">Reference proteome</keyword>
<evidence type="ECO:0000313" key="2">
    <source>
        <dbReference type="Proteomes" id="UP000078599"/>
    </source>
</evidence>
<evidence type="ECO:0008006" key="3">
    <source>
        <dbReference type="Google" id="ProtNLM"/>
    </source>
</evidence>
<name>A0ABM9T5L9_THIA3</name>
<accession>A0ABM9T5L9</accession>
<proteinExistence type="predicted"/>
<comment type="caution">
    <text evidence="1">The sequence shown here is derived from an EMBL/GenBank/DDBJ whole genome shotgun (WGS) entry which is preliminary data.</text>
</comment>
<gene>
    <name evidence="1" type="ORF">THICB1_150121</name>
</gene>
<reference evidence="1 2" key="1">
    <citation type="submission" date="2015-03" db="EMBL/GenBank/DDBJ databases">
        <authorList>
            <person name="Regsiter A."/>
            <person name="william w."/>
        </authorList>
    </citation>
    <scope>NUCLEOTIDE SEQUENCE [LARGE SCALE GENOMIC DNA]</scope>
    <source>
        <strain evidence="1 2">CB1</strain>
    </source>
</reference>